<keyword evidence="2 3" id="KW-0560">Oxidoreductase</keyword>
<evidence type="ECO:0000256" key="4">
    <source>
        <dbReference type="PROSITE-ProRule" id="PRU10007"/>
    </source>
</evidence>
<dbReference type="InterPro" id="IPR016161">
    <property type="entry name" value="Ald_DH/histidinol_DH"/>
</dbReference>
<dbReference type="SUPFAM" id="SSF53720">
    <property type="entry name" value="ALDH-like"/>
    <property type="match status" value="1"/>
</dbReference>
<dbReference type="Proteomes" id="UP001516662">
    <property type="component" value="Unassembled WGS sequence"/>
</dbReference>
<feature type="domain" description="Aldehyde dehydrogenase" evidence="6">
    <location>
        <begin position="3"/>
        <end position="428"/>
    </location>
</feature>
<dbReference type="InterPro" id="IPR012394">
    <property type="entry name" value="Aldehyde_DH_NAD(P)"/>
</dbReference>
<dbReference type="CDD" id="cd07136">
    <property type="entry name" value="ALDH_YwdH-P39616"/>
    <property type="match status" value="1"/>
</dbReference>
<organism evidence="7 8">
    <name type="scientific">Litchfieldia luteola</name>
    <dbReference type="NCBI Taxonomy" id="682179"/>
    <lineage>
        <taxon>Bacteria</taxon>
        <taxon>Bacillati</taxon>
        <taxon>Bacillota</taxon>
        <taxon>Bacilli</taxon>
        <taxon>Bacillales</taxon>
        <taxon>Bacillaceae</taxon>
        <taxon>Litchfieldia</taxon>
    </lineage>
</organism>
<protein>
    <recommendedName>
        <fullName evidence="3">Aldehyde dehydrogenase</fullName>
    </recommendedName>
</protein>
<feature type="active site" evidence="4">
    <location>
        <position position="210"/>
    </location>
</feature>
<accession>A0ABR9QPV5</accession>
<dbReference type="PANTHER" id="PTHR43570">
    <property type="entry name" value="ALDEHYDE DEHYDROGENASE"/>
    <property type="match status" value="1"/>
</dbReference>
<dbReference type="Pfam" id="PF00171">
    <property type="entry name" value="Aldedh"/>
    <property type="match status" value="1"/>
</dbReference>
<dbReference type="InterPro" id="IPR016160">
    <property type="entry name" value="Ald_DH_CS_CYS"/>
</dbReference>
<evidence type="ECO:0000313" key="7">
    <source>
        <dbReference type="EMBL" id="MBE4910533.1"/>
    </source>
</evidence>
<dbReference type="InterPro" id="IPR029510">
    <property type="entry name" value="Ald_DH_CS_GLU"/>
</dbReference>
<evidence type="ECO:0000313" key="8">
    <source>
        <dbReference type="Proteomes" id="UP001516662"/>
    </source>
</evidence>
<proteinExistence type="inferred from homology"/>
<dbReference type="InterPro" id="IPR016163">
    <property type="entry name" value="Ald_DH_C"/>
</dbReference>
<dbReference type="PANTHER" id="PTHR43570:SF16">
    <property type="entry name" value="ALDEHYDE DEHYDROGENASE TYPE III, ISOFORM Q"/>
    <property type="match status" value="1"/>
</dbReference>
<comment type="caution">
    <text evidence="7">The sequence shown here is derived from an EMBL/GenBank/DDBJ whole genome shotgun (WGS) entry which is preliminary data.</text>
</comment>
<dbReference type="Gene3D" id="3.40.605.10">
    <property type="entry name" value="Aldehyde Dehydrogenase, Chain A, domain 1"/>
    <property type="match status" value="1"/>
</dbReference>
<dbReference type="Gene3D" id="3.40.309.10">
    <property type="entry name" value="Aldehyde Dehydrogenase, Chain A, domain 2"/>
    <property type="match status" value="1"/>
</dbReference>
<dbReference type="PIRSF" id="PIRSF036492">
    <property type="entry name" value="ALDH"/>
    <property type="match status" value="1"/>
</dbReference>
<evidence type="ECO:0000259" key="6">
    <source>
        <dbReference type="Pfam" id="PF00171"/>
    </source>
</evidence>
<name>A0ABR9QPV5_9BACI</name>
<dbReference type="RefSeq" id="WP_193539821.1">
    <property type="nucleotide sequence ID" value="NZ_JADCLJ010000025.1"/>
</dbReference>
<dbReference type="PROSITE" id="PS00070">
    <property type="entry name" value="ALDEHYDE_DEHYDR_CYS"/>
    <property type="match status" value="1"/>
</dbReference>
<gene>
    <name evidence="7" type="ORF">IMZ08_21070</name>
</gene>
<dbReference type="PROSITE" id="PS00687">
    <property type="entry name" value="ALDEHYDE_DEHYDR_GLU"/>
    <property type="match status" value="1"/>
</dbReference>
<dbReference type="InterPro" id="IPR015590">
    <property type="entry name" value="Aldehyde_DH_dom"/>
</dbReference>
<reference evidence="7 8" key="1">
    <citation type="submission" date="2020-10" db="EMBL/GenBank/DDBJ databases">
        <title>Bacillus sp. HD4P25, an endophyte from a halophyte.</title>
        <authorList>
            <person name="Sun J.-Q."/>
        </authorList>
    </citation>
    <scope>NUCLEOTIDE SEQUENCE [LARGE SCALE GENOMIC DNA]</scope>
    <source>
        <strain evidence="7 8">YIM 93174</strain>
    </source>
</reference>
<evidence type="ECO:0000256" key="1">
    <source>
        <dbReference type="ARBA" id="ARBA00009986"/>
    </source>
</evidence>
<evidence type="ECO:0000256" key="2">
    <source>
        <dbReference type="ARBA" id="ARBA00023002"/>
    </source>
</evidence>
<dbReference type="EMBL" id="JADCLJ010000025">
    <property type="protein sequence ID" value="MBE4910533.1"/>
    <property type="molecule type" value="Genomic_DNA"/>
</dbReference>
<evidence type="ECO:0000256" key="5">
    <source>
        <dbReference type="RuleBase" id="RU003345"/>
    </source>
</evidence>
<sequence>MTDYSEIYKKQRAFFRTNKTKDIDFRIKALEDLKASVQKNEKQLIDSLKADLNKSEFDAYSTEIGFVLKEISFILSNLRSWAKPEKVKTPITHIGSTSYIYSEPYGVALIIAPWNYPFQLSISPLIGAIAAGNCAIIKPSEFTPKTSEVVAQLIKDTFPEEFVTVALGGIETSQALLKEKSDYIFFTGSVPVGKIIMEAASKNLTPITLELGGKSPGIVHKDANLKLAAKRVAWGKFTNAGQTCIAPDYLYLHKDSRDEFLTYFKESIQELYGENSLKNENYTRIVSENHFKRLSSFLSNGETLVGGKVDTERLLIEPTLLTNITWEDPVMQDEIFGPILPILEYSQLSEVIEGIHNHPKPLALYIFSESEKIQQEVLNSVSFGGGCINDTIYHIANPYLPFGGVGPSGTGAYHGKGSFDTFSHKKSVLKQTTAFDIPLRYPNVKNGLKKIKLLLK</sequence>
<keyword evidence="8" id="KW-1185">Reference proteome</keyword>
<dbReference type="InterPro" id="IPR016162">
    <property type="entry name" value="Ald_DH_N"/>
</dbReference>
<evidence type="ECO:0000256" key="3">
    <source>
        <dbReference type="PIRNR" id="PIRNR036492"/>
    </source>
</evidence>
<comment type="similarity">
    <text evidence="1 3 5">Belongs to the aldehyde dehydrogenase family.</text>
</comment>